<dbReference type="Proteomes" id="UP000192775">
    <property type="component" value="Chromosome"/>
</dbReference>
<gene>
    <name evidence="2" type="ORF">B5808_13625</name>
</gene>
<dbReference type="SUPFAM" id="SSF55874">
    <property type="entry name" value="ATPase domain of HSP90 chaperone/DNA topoisomerase II/histidine kinase"/>
    <property type="match status" value="1"/>
</dbReference>
<feature type="transmembrane region" description="Helical" evidence="1">
    <location>
        <begin position="81"/>
        <end position="103"/>
    </location>
</feature>
<keyword evidence="1" id="KW-0812">Transmembrane</keyword>
<evidence type="ECO:0000313" key="2">
    <source>
        <dbReference type="EMBL" id="ARJ06145.1"/>
    </source>
</evidence>
<dbReference type="EMBL" id="CP020715">
    <property type="protein sequence ID" value="ARJ06145.1"/>
    <property type="molecule type" value="Genomic_DNA"/>
</dbReference>
<protein>
    <recommendedName>
        <fullName evidence="4">Histidine kinase/HSP90-like ATPase domain-containing protein</fullName>
    </recommendedName>
</protein>
<keyword evidence="1" id="KW-1133">Transmembrane helix</keyword>
<sequence>MRGVMHMSAQIATDPDALATSRAIGRAALWFSSSMLGVTALIDLAFIPFTGRVDILLAVAALVVIALAVAAALSSRSVRRALCWTVVAAVALFGYASIVTNVSVVFPGSTPSSDYVLVSMPTLAVLLCGVAIRSLKGALLVGTVAFVLGHGLVLVAATLQGMPLALDVPVVASWVGLALLVIAFWHARGITVRGAAVMGAAGYDEIASATAGRFAGAAAEWLRETVLEDLRALAAATPGPLGPDRAAALRRHLADLDDIGPILEESTLAVVPPAAVTPAMLVEVREHAARRGVRVALVGQLSAVTELSSAASRRLQATIEECLDNVAQHSGVDEAEIAVMDGESEISVMVSDAGAGFEPEPAVLDGPAGLRSRLLERLGDARASVQIWARPSAGTAVFLTVGVRS</sequence>
<dbReference type="InterPro" id="IPR036890">
    <property type="entry name" value="HATPase_C_sf"/>
</dbReference>
<dbReference type="Gene3D" id="3.30.565.10">
    <property type="entry name" value="Histidine kinase-like ATPase, C-terminal domain"/>
    <property type="match status" value="1"/>
</dbReference>
<keyword evidence="1" id="KW-0472">Membrane</keyword>
<dbReference type="KEGG" id="cphy:B5808_13625"/>
<feature type="transmembrane region" description="Helical" evidence="1">
    <location>
        <begin position="115"/>
        <end position="132"/>
    </location>
</feature>
<proteinExistence type="predicted"/>
<feature type="transmembrane region" description="Helical" evidence="1">
    <location>
        <begin position="55"/>
        <end position="74"/>
    </location>
</feature>
<dbReference type="AlphaFoldDB" id="A0A1X9LLR5"/>
<reference evidence="2 3" key="1">
    <citation type="submission" date="2017-04" db="EMBL/GenBank/DDBJ databases">
        <authorList>
            <person name="Afonso C.L."/>
            <person name="Miller P.J."/>
            <person name="Scott M.A."/>
            <person name="Spackman E."/>
            <person name="Goraichik I."/>
            <person name="Dimitrov K.M."/>
            <person name="Suarez D.L."/>
            <person name="Swayne D.E."/>
        </authorList>
    </citation>
    <scope>NUCLEOTIDE SEQUENCE [LARGE SCALE GENOMIC DNA]</scope>
    <source>
        <strain evidence="3">XA(T)</strain>
    </source>
</reference>
<evidence type="ECO:0000256" key="1">
    <source>
        <dbReference type="SAM" id="Phobius"/>
    </source>
</evidence>
<name>A0A1X9LLR5_9MICO</name>
<evidence type="ECO:0000313" key="3">
    <source>
        <dbReference type="Proteomes" id="UP000192775"/>
    </source>
</evidence>
<feature type="transmembrane region" description="Helical" evidence="1">
    <location>
        <begin position="165"/>
        <end position="185"/>
    </location>
</feature>
<organism evidence="2 3">
    <name type="scientific">Cnuibacter physcomitrellae</name>
    <dbReference type="NCBI Taxonomy" id="1619308"/>
    <lineage>
        <taxon>Bacteria</taxon>
        <taxon>Bacillati</taxon>
        <taxon>Actinomycetota</taxon>
        <taxon>Actinomycetes</taxon>
        <taxon>Micrococcales</taxon>
        <taxon>Microbacteriaceae</taxon>
        <taxon>Cnuibacter</taxon>
    </lineage>
</organism>
<keyword evidence="3" id="KW-1185">Reference proteome</keyword>
<feature type="transmembrane region" description="Helical" evidence="1">
    <location>
        <begin position="139"/>
        <end position="159"/>
    </location>
</feature>
<evidence type="ECO:0008006" key="4">
    <source>
        <dbReference type="Google" id="ProtNLM"/>
    </source>
</evidence>
<accession>A0A1X9LLR5</accession>
<dbReference type="STRING" id="1619308.B5808_13625"/>
<feature type="transmembrane region" description="Helical" evidence="1">
    <location>
        <begin position="28"/>
        <end position="49"/>
    </location>
</feature>